<dbReference type="GO" id="GO:0005615">
    <property type="term" value="C:extracellular space"/>
    <property type="evidence" value="ECO:0007669"/>
    <property type="project" value="TreeGrafter"/>
</dbReference>
<keyword evidence="11" id="KW-0482">Metalloprotease</keyword>
<dbReference type="InterPro" id="IPR027268">
    <property type="entry name" value="Peptidase_M4/M1_CTD_sf"/>
</dbReference>
<gene>
    <name evidence="17" type="primary">pepN</name>
    <name evidence="17" type="ORF">EKO23_03185</name>
</gene>
<evidence type="ECO:0000256" key="13">
    <source>
        <dbReference type="ARBA" id="ARBA00031533"/>
    </source>
</evidence>
<dbReference type="GO" id="GO:0070006">
    <property type="term" value="F:metalloaminopeptidase activity"/>
    <property type="evidence" value="ECO:0007669"/>
    <property type="project" value="TreeGrafter"/>
</dbReference>
<dbReference type="Gene3D" id="2.60.40.1730">
    <property type="entry name" value="tricorn interacting facor f3 domain"/>
    <property type="match status" value="1"/>
</dbReference>
<dbReference type="GO" id="GO:0008270">
    <property type="term" value="F:zinc ion binding"/>
    <property type="evidence" value="ECO:0007669"/>
    <property type="project" value="InterPro"/>
</dbReference>
<protein>
    <recommendedName>
        <fullName evidence="5">Aminopeptidase N</fullName>
        <ecNumber evidence="4">3.4.11.2</ecNumber>
    </recommendedName>
    <alternativeName>
        <fullName evidence="12">Alanine aminopeptidase</fullName>
    </alternativeName>
    <alternativeName>
        <fullName evidence="13">Lysyl aminopeptidase</fullName>
    </alternativeName>
</protein>
<dbReference type="Pfam" id="PF11838">
    <property type="entry name" value="ERAP1_C"/>
    <property type="match status" value="1"/>
</dbReference>
<dbReference type="InterPro" id="IPR001930">
    <property type="entry name" value="Peptidase_M1"/>
</dbReference>
<dbReference type="AlphaFoldDB" id="A0A4Q4ZLE0"/>
<dbReference type="InterPro" id="IPR045357">
    <property type="entry name" value="Aminopeptidase_N-like_N"/>
</dbReference>
<dbReference type="RefSeq" id="WP_134713993.1">
    <property type="nucleotide sequence ID" value="NZ_SDKM01000003.1"/>
</dbReference>
<evidence type="ECO:0000256" key="9">
    <source>
        <dbReference type="ARBA" id="ARBA00022801"/>
    </source>
</evidence>
<keyword evidence="10" id="KW-0862">Zinc</keyword>
<dbReference type="Pfam" id="PF17900">
    <property type="entry name" value="Peptidase_M1_N"/>
    <property type="match status" value="1"/>
</dbReference>
<evidence type="ECO:0000259" key="14">
    <source>
        <dbReference type="Pfam" id="PF01433"/>
    </source>
</evidence>
<keyword evidence="7" id="KW-0645">Protease</keyword>
<evidence type="ECO:0000256" key="7">
    <source>
        <dbReference type="ARBA" id="ARBA00022670"/>
    </source>
</evidence>
<keyword evidence="9 17" id="KW-0378">Hydrolase</keyword>
<comment type="caution">
    <text evidence="17">The sequence shown here is derived from an EMBL/GenBank/DDBJ whole genome shotgun (WGS) entry which is preliminary data.</text>
</comment>
<proteinExistence type="inferred from homology"/>
<evidence type="ECO:0000256" key="4">
    <source>
        <dbReference type="ARBA" id="ARBA00012564"/>
    </source>
</evidence>
<reference evidence="17 18" key="1">
    <citation type="submission" date="2019-01" db="EMBL/GenBank/DDBJ databases">
        <title>Nocardioides guangzhouensis sp. nov., an actinobacterium isolated from soil.</title>
        <authorList>
            <person name="Fu Y."/>
            <person name="Cai Y."/>
            <person name="Lin Z."/>
            <person name="Chen P."/>
        </authorList>
    </citation>
    <scope>NUCLEOTIDE SEQUENCE [LARGE SCALE GENOMIC DNA]</scope>
    <source>
        <strain evidence="17 18">130</strain>
    </source>
</reference>
<evidence type="ECO:0000256" key="11">
    <source>
        <dbReference type="ARBA" id="ARBA00023049"/>
    </source>
</evidence>
<dbReference type="InterPro" id="IPR014782">
    <property type="entry name" value="Peptidase_M1_dom"/>
</dbReference>
<comment type="catalytic activity">
    <reaction evidence="1">
        <text>Release of an N-terminal amino acid, Xaa-|-Yaa- from a peptide, amide or arylamide. Xaa is preferably Ala, but may be most amino acids including Pro (slow action). When a terminal hydrophobic residue is followed by a prolyl residue, the two may be released as an intact Xaa-Pro dipeptide.</text>
        <dbReference type="EC" id="3.4.11.2"/>
    </reaction>
</comment>
<dbReference type="EMBL" id="SDKM01000003">
    <property type="protein sequence ID" value="RYP88346.1"/>
    <property type="molecule type" value="Genomic_DNA"/>
</dbReference>
<feature type="domain" description="Aminopeptidase N-like N-terminal" evidence="16">
    <location>
        <begin position="117"/>
        <end position="186"/>
    </location>
</feature>
<sequence length="811" mass="88036">MEIRSLTRGEARERAALLDVRRYDIAVDLSGVPSGPEVRCTSTTTFTCRQPGASTFVDCAADVVAATLNGTPLAPPEHGRIALTDLQAENVLVVESVQANTTQGEGVHRAVDPSDGEVYLWMSFEPDEARHVWACFDQPDLKAPHAFTVTAPAAWTVLSNAGDAEVTGDGEHRTWTFPDTPPLSVYNTVVNAGPFHGIRREAGGHDLGIYARASYADRLERDADEIFRLTEQGLAFFGEAFSMPFPQRRYDQVFVPELGGAMENFGCVTWSDWFLRSAPPTYAERELLATYLLHEMAHMWFGNIVTMRWWEDLWLNEAFADFACTWAAAEATEYVDAGAGFLLVYKLQAYLADQGPTSHPISMPVRDVAEAASIFDSITYPKGASALTQLVTYVGEERFRAGMAAYFAKHAWQNTTLQDLVDALAESSGRDLDAWRTGWLETAGVDRLVLEHDGDAHVLVATGPGGDGPRPHVVDIGSYRREGDGLVPVGTTRVEVGAARTGVDLPSADVHLVNDDDLTFATSRPDAATRDALVAHAGLLPSPLSRAVAVATVYDMLASGEATPAEMVGCLTGVLAAETSGSVVEPYLKLAGDVAESWSGDAERPALLGQVDAVCRELEGRPGRRVVALRTRARTAADLDEVARLQEEAGHDIDLHWRIMTRKAELGGETDGEVEVLLEKDPDPEAWVRALGVTAARPDADAKAEAWRRVAVERSVPIGSTSSVMVPFWRPGQDDVLAPYADRFLALLPELHRGGMIPAMAFTRRLFPLYGIDAAFLDRAADAAADGVQPVVAKTLAERSDEVRRMLRARG</sequence>
<dbReference type="Pfam" id="PF01433">
    <property type="entry name" value="Peptidase_M1"/>
    <property type="match status" value="1"/>
</dbReference>
<dbReference type="GO" id="GO:0005737">
    <property type="term" value="C:cytoplasm"/>
    <property type="evidence" value="ECO:0007669"/>
    <property type="project" value="TreeGrafter"/>
</dbReference>
<dbReference type="InterPro" id="IPR012778">
    <property type="entry name" value="Pept_M1_aminopeptidase"/>
</dbReference>
<dbReference type="EC" id="3.4.11.2" evidence="4"/>
<evidence type="ECO:0000256" key="1">
    <source>
        <dbReference type="ARBA" id="ARBA00000098"/>
    </source>
</evidence>
<dbReference type="Proteomes" id="UP000295198">
    <property type="component" value="Unassembled WGS sequence"/>
</dbReference>
<evidence type="ECO:0000313" key="17">
    <source>
        <dbReference type="EMBL" id="RYP88346.1"/>
    </source>
</evidence>
<dbReference type="GO" id="GO:0006508">
    <property type="term" value="P:proteolysis"/>
    <property type="evidence" value="ECO:0007669"/>
    <property type="project" value="UniProtKB-KW"/>
</dbReference>
<evidence type="ECO:0000259" key="15">
    <source>
        <dbReference type="Pfam" id="PF11838"/>
    </source>
</evidence>
<dbReference type="OrthoDB" id="3885507at2"/>
<feature type="domain" description="ERAP1-like C-terminal" evidence="15">
    <location>
        <begin position="512"/>
        <end position="805"/>
    </location>
</feature>
<dbReference type="Gene3D" id="1.10.390.10">
    <property type="entry name" value="Neutral Protease Domain 2"/>
    <property type="match status" value="1"/>
</dbReference>
<dbReference type="GO" id="GO:0042277">
    <property type="term" value="F:peptide binding"/>
    <property type="evidence" value="ECO:0007669"/>
    <property type="project" value="TreeGrafter"/>
</dbReference>
<dbReference type="InterPro" id="IPR050344">
    <property type="entry name" value="Peptidase_M1_aminopeptidases"/>
</dbReference>
<evidence type="ECO:0000256" key="10">
    <source>
        <dbReference type="ARBA" id="ARBA00022833"/>
    </source>
</evidence>
<comment type="similarity">
    <text evidence="3">Belongs to the peptidase M1 family.</text>
</comment>
<dbReference type="SUPFAM" id="SSF63737">
    <property type="entry name" value="Leukotriene A4 hydrolase N-terminal domain"/>
    <property type="match status" value="1"/>
</dbReference>
<dbReference type="PANTHER" id="PTHR11533">
    <property type="entry name" value="PROTEASE M1 ZINC METALLOPROTEASE"/>
    <property type="match status" value="1"/>
</dbReference>
<name>A0A4Q4ZLE0_9ACTN</name>
<accession>A0A4Q4ZLE0</accession>
<dbReference type="CDD" id="cd09602">
    <property type="entry name" value="M1_APN"/>
    <property type="match status" value="1"/>
</dbReference>
<dbReference type="InterPro" id="IPR042097">
    <property type="entry name" value="Aminopeptidase_N-like_N_sf"/>
</dbReference>
<evidence type="ECO:0000256" key="5">
    <source>
        <dbReference type="ARBA" id="ARBA00015611"/>
    </source>
</evidence>
<dbReference type="PRINTS" id="PR00756">
    <property type="entry name" value="ALADIPTASE"/>
</dbReference>
<keyword evidence="6 17" id="KW-0031">Aminopeptidase</keyword>
<dbReference type="GO" id="GO:0016020">
    <property type="term" value="C:membrane"/>
    <property type="evidence" value="ECO:0007669"/>
    <property type="project" value="TreeGrafter"/>
</dbReference>
<evidence type="ECO:0000256" key="2">
    <source>
        <dbReference type="ARBA" id="ARBA00001947"/>
    </source>
</evidence>
<dbReference type="GO" id="GO:0016285">
    <property type="term" value="F:alanyl aminopeptidase activity"/>
    <property type="evidence" value="ECO:0007669"/>
    <property type="project" value="UniProtKB-EC"/>
</dbReference>
<dbReference type="SUPFAM" id="SSF55486">
    <property type="entry name" value="Metalloproteases ('zincins'), catalytic domain"/>
    <property type="match status" value="1"/>
</dbReference>
<evidence type="ECO:0000256" key="6">
    <source>
        <dbReference type="ARBA" id="ARBA00022438"/>
    </source>
</evidence>
<dbReference type="InterPro" id="IPR024571">
    <property type="entry name" value="ERAP1-like_C_dom"/>
</dbReference>
<evidence type="ECO:0000256" key="12">
    <source>
        <dbReference type="ARBA" id="ARBA00029811"/>
    </source>
</evidence>
<dbReference type="GO" id="GO:0043171">
    <property type="term" value="P:peptide catabolic process"/>
    <property type="evidence" value="ECO:0007669"/>
    <property type="project" value="TreeGrafter"/>
</dbReference>
<comment type="cofactor">
    <cofactor evidence="2">
        <name>Zn(2+)</name>
        <dbReference type="ChEBI" id="CHEBI:29105"/>
    </cofactor>
</comment>
<feature type="domain" description="Peptidase M1 membrane alanine aminopeptidase" evidence="14">
    <location>
        <begin position="230"/>
        <end position="436"/>
    </location>
</feature>
<dbReference type="NCBIfam" id="TIGR02412">
    <property type="entry name" value="pepN_strep_liv"/>
    <property type="match status" value="1"/>
</dbReference>
<keyword evidence="18" id="KW-1185">Reference proteome</keyword>
<evidence type="ECO:0000256" key="8">
    <source>
        <dbReference type="ARBA" id="ARBA00022723"/>
    </source>
</evidence>
<dbReference type="PANTHER" id="PTHR11533:SF174">
    <property type="entry name" value="PUROMYCIN-SENSITIVE AMINOPEPTIDASE-RELATED"/>
    <property type="match status" value="1"/>
</dbReference>
<organism evidence="17 18">
    <name type="scientific">Nocardioides guangzhouensis</name>
    <dbReference type="NCBI Taxonomy" id="2497878"/>
    <lineage>
        <taxon>Bacteria</taxon>
        <taxon>Bacillati</taxon>
        <taxon>Actinomycetota</taxon>
        <taxon>Actinomycetes</taxon>
        <taxon>Propionibacteriales</taxon>
        <taxon>Nocardioidaceae</taxon>
        <taxon>Nocardioides</taxon>
    </lineage>
</organism>
<evidence type="ECO:0000259" key="16">
    <source>
        <dbReference type="Pfam" id="PF17900"/>
    </source>
</evidence>
<keyword evidence="8" id="KW-0479">Metal-binding</keyword>
<evidence type="ECO:0000313" key="18">
    <source>
        <dbReference type="Proteomes" id="UP000295198"/>
    </source>
</evidence>
<evidence type="ECO:0000256" key="3">
    <source>
        <dbReference type="ARBA" id="ARBA00010136"/>
    </source>
</evidence>